<protein>
    <submittedName>
        <fullName evidence="1">Uncharacterized protein</fullName>
    </submittedName>
</protein>
<dbReference type="AlphaFoldDB" id="A0A7W6JQK8"/>
<accession>A0A7W6JQK8</accession>
<evidence type="ECO:0000313" key="1">
    <source>
        <dbReference type="EMBL" id="MBB4097737.1"/>
    </source>
</evidence>
<dbReference type="Proteomes" id="UP000557392">
    <property type="component" value="Unassembled WGS sequence"/>
</dbReference>
<organism evidence="1 2">
    <name type="scientific">Sphingomonas kyeonggiensis</name>
    <dbReference type="NCBI Taxonomy" id="1268553"/>
    <lineage>
        <taxon>Bacteria</taxon>
        <taxon>Pseudomonadati</taxon>
        <taxon>Pseudomonadota</taxon>
        <taxon>Alphaproteobacteria</taxon>
        <taxon>Sphingomonadales</taxon>
        <taxon>Sphingomonadaceae</taxon>
        <taxon>Sphingomonas</taxon>
    </lineage>
</organism>
<sequence>MASTPADRIEQALVRIEKAAAARAYACERITQRHAKLRARIEDAVSSLDALIAREATPGEED</sequence>
<comment type="caution">
    <text evidence="1">The sequence shown here is derived from an EMBL/GenBank/DDBJ whole genome shotgun (WGS) entry which is preliminary data.</text>
</comment>
<reference evidence="1 2" key="1">
    <citation type="submission" date="2020-08" db="EMBL/GenBank/DDBJ databases">
        <title>Genomic Encyclopedia of Type Strains, Phase IV (KMG-IV): sequencing the most valuable type-strain genomes for metagenomic binning, comparative biology and taxonomic classification.</title>
        <authorList>
            <person name="Goeker M."/>
        </authorList>
    </citation>
    <scope>NUCLEOTIDE SEQUENCE [LARGE SCALE GENOMIC DNA]</scope>
    <source>
        <strain evidence="1 2">DSM 101806</strain>
    </source>
</reference>
<evidence type="ECO:0000313" key="2">
    <source>
        <dbReference type="Proteomes" id="UP000557392"/>
    </source>
</evidence>
<proteinExistence type="predicted"/>
<dbReference type="EMBL" id="JACIEH010000001">
    <property type="protein sequence ID" value="MBB4097737.1"/>
    <property type="molecule type" value="Genomic_DNA"/>
</dbReference>
<name>A0A7W6JQK8_9SPHN</name>
<gene>
    <name evidence="1" type="ORF">GGR46_001270</name>
</gene>
<dbReference type="RefSeq" id="WP_183995615.1">
    <property type="nucleotide sequence ID" value="NZ_JACIEH010000001.1"/>
</dbReference>
<keyword evidence="2" id="KW-1185">Reference proteome</keyword>